<dbReference type="Proteomes" id="UP000005220">
    <property type="component" value="Chromosome 9"/>
</dbReference>
<dbReference type="OrthoDB" id="4070583at2759"/>
<reference evidence="3 4" key="1">
    <citation type="journal article" date="2011" name="Proc. Natl. Acad. Sci. U.S.A.">
        <title>Evolutionary erosion of yeast sex chromosomes by mating-type switching accidents.</title>
        <authorList>
            <person name="Gordon J.L."/>
            <person name="Armisen D."/>
            <person name="Proux-Wera E."/>
            <person name="Oheigeartaigh S.S."/>
            <person name="Byrne K.P."/>
            <person name="Wolfe K.H."/>
        </authorList>
    </citation>
    <scope>NUCLEOTIDE SEQUENCE [LARGE SCALE GENOMIC DNA]</scope>
    <source>
        <strain evidence="4">ATCC 22294 / BCRC 22015 / CBS 2517 / CECT 1963 / NBRC 1671 / NRRL Y-8276</strain>
    </source>
</reference>
<dbReference type="InterPro" id="IPR024527">
    <property type="entry name" value="Eisosome1"/>
</dbReference>
<comment type="similarity">
    <text evidence="1">Belongs to the EIS1 family.</text>
</comment>
<dbReference type="KEGG" id="kaf:KAFR_0I01600"/>
<sequence>MSLVCAVKNEENIDILRNTVKGRQSTLTTTTTTKKTTITTSRVTPQKCEPRVIEEFDYDESVPRSLMPDGKNALSKEAIYKSKLKHGIFYSPNRPSKGVSSAKYASGVAAVLAERNPVEIKAYQRNEVDPVALQTATYLTNKFRTTKDTNKLIKQGSWHTDQDDRLRMYAWKSSRRAVDLPQKEDEDYYDVEGMLLKNRMNYSKVLSSAEDRAGDRIEERYTTVPKVSPAVKRSYSMNAANSVFRTQNYESKHDLDLQRQKVEIAKLMASEKVMKQARARAAYELNKIAIEDPDEMIFGNMDYNRHAVVVAQRHLSKERTAEEKFKIQHQDELYMGKGLWVKNKEIDNTARTFVRPILTEVDARVEEQRETDRVLYERHSKQVRDWEDWRALQNLRVSNDGRLINSSRRKNTRMLNTREKVAVRKYNEMVASKERELQLKTDELNALIEERRTLEDTLDSNLQMYEKKQSQEFEEWMKITENDIFAIREEEEAVLTPYRNDVKTAEQDGINLKQEQTEIENDIKALEGEQMSIANEKELESLQKKLMVVQRKVELNENERELKREKLNLLESFRKEHKPNSLEEEAELKNSLGLSMGSTGYLQDLKKDEHLRPALMSDGATPGASARSVTGVSGVMEPDPAVANISPVTPHSTPRNAVNLKEKPISNVDTVVEDGITESTPSFSGFSESSKKEGFFKEVF</sequence>
<evidence type="ECO:0000256" key="2">
    <source>
        <dbReference type="SAM" id="Coils"/>
    </source>
</evidence>
<dbReference type="HOGENOM" id="CLU_393820_0_0_1"/>
<accession>H2AZZ1</accession>
<dbReference type="PANTHER" id="PTHR28298:SF1">
    <property type="entry name" value="EISOSOME PROTEIN 1"/>
    <property type="match status" value="1"/>
</dbReference>
<organism evidence="3 4">
    <name type="scientific">Kazachstania africana (strain ATCC 22294 / BCRC 22015 / CBS 2517 / CECT 1963 / NBRC 1671 / NRRL Y-8276)</name>
    <name type="common">Yeast</name>
    <name type="synonym">Kluyveromyces africanus</name>
    <dbReference type="NCBI Taxonomy" id="1071382"/>
    <lineage>
        <taxon>Eukaryota</taxon>
        <taxon>Fungi</taxon>
        <taxon>Dikarya</taxon>
        <taxon>Ascomycota</taxon>
        <taxon>Saccharomycotina</taxon>
        <taxon>Saccharomycetes</taxon>
        <taxon>Saccharomycetales</taxon>
        <taxon>Saccharomycetaceae</taxon>
        <taxon>Kazachstania</taxon>
    </lineage>
</organism>
<keyword evidence="2" id="KW-0175">Coiled coil</keyword>
<dbReference type="AlphaFoldDB" id="H2AZZ1"/>
<dbReference type="GeneID" id="13883577"/>
<protein>
    <submittedName>
        <fullName evidence="3">Uncharacterized protein</fullName>
    </submittedName>
</protein>
<feature type="coiled-coil region" evidence="2">
    <location>
        <begin position="509"/>
        <end position="572"/>
    </location>
</feature>
<proteinExistence type="inferred from homology"/>
<gene>
    <name evidence="3" type="primary">KAFR0I01600</name>
    <name evidence="3" type="ORF">KAFR_0I01600</name>
</gene>
<dbReference type="RefSeq" id="XP_003959076.1">
    <property type="nucleotide sequence ID" value="XM_003959027.1"/>
</dbReference>
<dbReference type="InParanoid" id="H2AZZ1"/>
<dbReference type="GO" id="GO:0070941">
    <property type="term" value="P:eisosome assembly"/>
    <property type="evidence" value="ECO:0007669"/>
    <property type="project" value="TreeGrafter"/>
</dbReference>
<dbReference type="Pfam" id="PF12757">
    <property type="entry name" value="Eisosome1"/>
    <property type="match status" value="1"/>
</dbReference>
<dbReference type="EMBL" id="HE650829">
    <property type="protein sequence ID" value="CCF59941.1"/>
    <property type="molecule type" value="Genomic_DNA"/>
</dbReference>
<name>H2AZZ1_KAZAF</name>
<keyword evidence="4" id="KW-1185">Reference proteome</keyword>
<dbReference type="PANTHER" id="PTHR28298">
    <property type="entry name" value="EISOSOME PROTEIN 1"/>
    <property type="match status" value="1"/>
</dbReference>
<dbReference type="eggNOG" id="ENOG502S8WV">
    <property type="taxonomic scope" value="Eukaryota"/>
</dbReference>
<evidence type="ECO:0000313" key="4">
    <source>
        <dbReference type="Proteomes" id="UP000005220"/>
    </source>
</evidence>
<evidence type="ECO:0000256" key="1">
    <source>
        <dbReference type="ARBA" id="ARBA00008528"/>
    </source>
</evidence>
<evidence type="ECO:0000313" key="3">
    <source>
        <dbReference type="EMBL" id="CCF59941.1"/>
    </source>
</evidence>
<feature type="coiled-coil region" evidence="2">
    <location>
        <begin position="423"/>
        <end position="457"/>
    </location>
</feature>